<keyword evidence="3" id="KW-0238">DNA-binding</keyword>
<dbReference type="InterPro" id="IPR017894">
    <property type="entry name" value="HTH_IS21_transposase_type"/>
</dbReference>
<dbReference type="GO" id="GO:0032196">
    <property type="term" value="P:transposition"/>
    <property type="evidence" value="ECO:0007669"/>
    <property type="project" value="UniProtKB-KW"/>
</dbReference>
<dbReference type="PANTHER" id="PTHR35004:SF7">
    <property type="entry name" value="INTEGRASE PROTEIN"/>
    <property type="match status" value="1"/>
</dbReference>
<dbReference type="PANTHER" id="PTHR35004">
    <property type="entry name" value="TRANSPOSASE RV3428C-RELATED"/>
    <property type="match status" value="1"/>
</dbReference>
<feature type="domain" description="HTH IS21-type" evidence="5">
    <location>
        <begin position="2"/>
        <end position="67"/>
    </location>
</feature>
<evidence type="ECO:0000256" key="3">
    <source>
        <dbReference type="ARBA" id="ARBA00023125"/>
    </source>
</evidence>
<dbReference type="GO" id="GO:0003677">
    <property type="term" value="F:DNA binding"/>
    <property type="evidence" value="ECO:0007669"/>
    <property type="project" value="UniProtKB-KW"/>
</dbReference>
<dbReference type="RefSeq" id="WP_273189856.1">
    <property type="nucleotide sequence ID" value="NZ_DYUZ01000022.1"/>
</dbReference>
<evidence type="ECO:0000313" key="7">
    <source>
        <dbReference type="EMBL" id="HJG37220.1"/>
    </source>
</evidence>
<evidence type="ECO:0000256" key="4">
    <source>
        <dbReference type="ARBA" id="ARBA00023172"/>
    </source>
</evidence>
<dbReference type="SUPFAM" id="SSF53098">
    <property type="entry name" value="Ribonuclease H-like"/>
    <property type="match status" value="1"/>
</dbReference>
<protein>
    <submittedName>
        <fullName evidence="7">IS21 family transposase</fullName>
    </submittedName>
</protein>
<evidence type="ECO:0000256" key="2">
    <source>
        <dbReference type="ARBA" id="ARBA00022578"/>
    </source>
</evidence>
<name>A0A921LUX3_9ACTN</name>
<dbReference type="InterPro" id="IPR009057">
    <property type="entry name" value="Homeodomain-like_sf"/>
</dbReference>
<sequence>MHKIEDIRRLGRVGVSVASIARNTGVSEPTVRKYLREGDLSERPPEVGRSPRSPILEPYADAIDSWLAEDRRCWRKQRHTARRVYDRLVEEMGFEGLYSTVQRYVKRRCRELAAGRDAREAQGFLLLDWLPGECQVDFGQADFRVRGVVQRGHFLVVEFPHSNVGLVQVFWGETAECVCQGLKNVFEFLGGVPLRAVFDNAIEIGRRVGAAIVTSELFRRFAAHYGLDYSFTNPYSDNEKGDVENKVGAIRRNLFVPVIPSTYFSPSAQTNRRRSR</sequence>
<dbReference type="Gene3D" id="3.30.420.10">
    <property type="entry name" value="Ribonuclease H-like superfamily/Ribonuclease H"/>
    <property type="match status" value="1"/>
</dbReference>
<reference evidence="7" key="1">
    <citation type="journal article" date="2021" name="PeerJ">
        <title>Extensive microbial diversity within the chicken gut microbiome revealed by metagenomics and culture.</title>
        <authorList>
            <person name="Gilroy R."/>
            <person name="Ravi A."/>
            <person name="Getino M."/>
            <person name="Pursley I."/>
            <person name="Horton D.L."/>
            <person name="Alikhan N.F."/>
            <person name="Baker D."/>
            <person name="Gharbi K."/>
            <person name="Hall N."/>
            <person name="Watson M."/>
            <person name="Adriaenssens E.M."/>
            <person name="Foster-Nyarko E."/>
            <person name="Jarju S."/>
            <person name="Secka A."/>
            <person name="Antonio M."/>
            <person name="Oren A."/>
            <person name="Chaudhuri R.R."/>
            <person name="La Ragione R."/>
            <person name="Hildebrand F."/>
            <person name="Pallen M.J."/>
        </authorList>
    </citation>
    <scope>NUCLEOTIDE SEQUENCE</scope>
    <source>
        <strain evidence="7">ChiHjej13B12-9602</strain>
    </source>
</reference>
<keyword evidence="4" id="KW-0233">DNA recombination</keyword>
<dbReference type="GO" id="GO:0015074">
    <property type="term" value="P:DNA integration"/>
    <property type="evidence" value="ECO:0007669"/>
    <property type="project" value="InterPro"/>
</dbReference>
<evidence type="ECO:0000313" key="8">
    <source>
        <dbReference type="Proteomes" id="UP000753256"/>
    </source>
</evidence>
<dbReference type="Gene3D" id="1.10.10.60">
    <property type="entry name" value="Homeodomain-like"/>
    <property type="match status" value="1"/>
</dbReference>
<evidence type="ECO:0000259" key="6">
    <source>
        <dbReference type="PROSITE" id="PS50994"/>
    </source>
</evidence>
<dbReference type="InterPro" id="IPR001584">
    <property type="entry name" value="Integrase_cat-core"/>
</dbReference>
<dbReference type="AlphaFoldDB" id="A0A921LUX3"/>
<feature type="domain" description="Integrase catalytic" evidence="6">
    <location>
        <begin position="127"/>
        <end position="276"/>
    </location>
</feature>
<gene>
    <name evidence="7" type="primary">istA</name>
    <name evidence="7" type="ORF">K8V70_05090</name>
</gene>
<dbReference type="SUPFAM" id="SSF46689">
    <property type="entry name" value="Homeodomain-like"/>
    <property type="match status" value="1"/>
</dbReference>
<dbReference type="InterPro" id="IPR036397">
    <property type="entry name" value="RNaseH_sf"/>
</dbReference>
<dbReference type="Proteomes" id="UP000753256">
    <property type="component" value="Unassembled WGS sequence"/>
</dbReference>
<evidence type="ECO:0000256" key="1">
    <source>
        <dbReference type="ARBA" id="ARBA00009277"/>
    </source>
</evidence>
<accession>A0A921LUX3</accession>
<keyword evidence="2" id="KW-0815">Transposition</keyword>
<dbReference type="NCBIfam" id="NF033546">
    <property type="entry name" value="transpos_IS21"/>
    <property type="match status" value="1"/>
</dbReference>
<organism evidence="7 8">
    <name type="scientific">Enorma phocaeensis</name>
    <dbReference type="NCBI Taxonomy" id="1871019"/>
    <lineage>
        <taxon>Bacteria</taxon>
        <taxon>Bacillati</taxon>
        <taxon>Actinomycetota</taxon>
        <taxon>Coriobacteriia</taxon>
        <taxon>Coriobacteriales</taxon>
        <taxon>Coriobacteriaceae</taxon>
        <taxon>Enorma</taxon>
    </lineage>
</organism>
<dbReference type="InterPro" id="IPR012337">
    <property type="entry name" value="RNaseH-like_sf"/>
</dbReference>
<reference evidence="7" key="2">
    <citation type="submission" date="2021-09" db="EMBL/GenBank/DDBJ databases">
        <authorList>
            <person name="Gilroy R."/>
        </authorList>
    </citation>
    <scope>NUCLEOTIDE SEQUENCE</scope>
    <source>
        <strain evidence="7">ChiHjej13B12-9602</strain>
    </source>
</reference>
<evidence type="ECO:0000259" key="5">
    <source>
        <dbReference type="PROSITE" id="PS50531"/>
    </source>
</evidence>
<dbReference type="EMBL" id="DYUZ01000022">
    <property type="protein sequence ID" value="HJG37220.1"/>
    <property type="molecule type" value="Genomic_DNA"/>
</dbReference>
<proteinExistence type="inferred from homology"/>
<comment type="similarity">
    <text evidence="1">Belongs to the transposase IS21/IS408/IS1162 family.</text>
</comment>
<dbReference type="PROSITE" id="PS50994">
    <property type="entry name" value="INTEGRASE"/>
    <property type="match status" value="1"/>
</dbReference>
<comment type="caution">
    <text evidence="7">The sequence shown here is derived from an EMBL/GenBank/DDBJ whole genome shotgun (WGS) entry which is preliminary data.</text>
</comment>
<dbReference type="PROSITE" id="PS50531">
    <property type="entry name" value="HTH_IS21"/>
    <property type="match status" value="1"/>
</dbReference>
<dbReference type="GO" id="GO:0006310">
    <property type="term" value="P:DNA recombination"/>
    <property type="evidence" value="ECO:0007669"/>
    <property type="project" value="UniProtKB-KW"/>
</dbReference>